<comment type="similarity">
    <text evidence="7">Belongs to the binding-protein-dependent transport system permease family.</text>
</comment>
<gene>
    <name evidence="9" type="ORF">WHI96_23960</name>
</gene>
<comment type="subcellular location">
    <subcellularLocation>
        <location evidence="1 7">Cell membrane</location>
        <topology evidence="1 7">Multi-pass membrane protein</topology>
    </subcellularLocation>
</comment>
<feature type="transmembrane region" description="Helical" evidence="7">
    <location>
        <begin position="96"/>
        <end position="117"/>
    </location>
</feature>
<dbReference type="EMBL" id="JBEDNP010000019">
    <property type="protein sequence ID" value="MEQ3541871.1"/>
    <property type="molecule type" value="Genomic_DNA"/>
</dbReference>
<evidence type="ECO:0000256" key="6">
    <source>
        <dbReference type="ARBA" id="ARBA00023136"/>
    </source>
</evidence>
<sequence>MRELRWHTTLLVTGLAVSFPLIWALLTSFRPQNAIFEIGPSPVSVANYVDAVTLFPVGRLLFNSFVTALGVTALQLLVAVLAAYAMLSLGARSLRWVLGAVTVSLVVPLQAMVIPQFLMATGLGWRDSYVGLIVPQLASCGLAVLLMWEHTRSIPKNLLGAAALDGARPAETLWHLVLPQLRPGLSAVGILVFVTTWNEYLWPALIAPSPANTTIQQGLALFNNQEGGNPGPLLAASVLACAPVIAVYAVFSRRITAAFLQAGRR</sequence>
<evidence type="ECO:0000256" key="2">
    <source>
        <dbReference type="ARBA" id="ARBA00022448"/>
    </source>
</evidence>
<dbReference type="PANTHER" id="PTHR43744:SF8">
    <property type="entry name" value="SN-GLYCEROL-3-PHOSPHATE TRANSPORT SYSTEM PERMEASE PROTEIN UGPE"/>
    <property type="match status" value="1"/>
</dbReference>
<dbReference type="InterPro" id="IPR000515">
    <property type="entry name" value="MetI-like"/>
</dbReference>
<dbReference type="Proteomes" id="UP001464923">
    <property type="component" value="Unassembled WGS sequence"/>
</dbReference>
<evidence type="ECO:0000256" key="4">
    <source>
        <dbReference type="ARBA" id="ARBA00022692"/>
    </source>
</evidence>
<dbReference type="RefSeq" id="WP_345640555.1">
    <property type="nucleotide sequence ID" value="NZ_BAABLY010000003.1"/>
</dbReference>
<feature type="domain" description="ABC transmembrane type-1" evidence="8">
    <location>
        <begin position="61"/>
        <end position="251"/>
    </location>
</feature>
<keyword evidence="3" id="KW-1003">Cell membrane</keyword>
<dbReference type="PANTHER" id="PTHR43744">
    <property type="entry name" value="ABC TRANSPORTER PERMEASE PROTEIN MG189-RELATED-RELATED"/>
    <property type="match status" value="1"/>
</dbReference>
<evidence type="ECO:0000259" key="8">
    <source>
        <dbReference type="PROSITE" id="PS50928"/>
    </source>
</evidence>
<evidence type="ECO:0000256" key="5">
    <source>
        <dbReference type="ARBA" id="ARBA00022989"/>
    </source>
</evidence>
<evidence type="ECO:0000256" key="3">
    <source>
        <dbReference type="ARBA" id="ARBA00022475"/>
    </source>
</evidence>
<evidence type="ECO:0000256" key="1">
    <source>
        <dbReference type="ARBA" id="ARBA00004651"/>
    </source>
</evidence>
<dbReference type="InterPro" id="IPR035906">
    <property type="entry name" value="MetI-like_sf"/>
</dbReference>
<dbReference type="CDD" id="cd06261">
    <property type="entry name" value="TM_PBP2"/>
    <property type="match status" value="1"/>
</dbReference>
<keyword evidence="6 7" id="KW-0472">Membrane</keyword>
<keyword evidence="4 7" id="KW-0812">Transmembrane</keyword>
<evidence type="ECO:0000256" key="7">
    <source>
        <dbReference type="RuleBase" id="RU363032"/>
    </source>
</evidence>
<proteinExistence type="inferred from homology"/>
<accession>A0ABV1K0X1</accession>
<feature type="transmembrane region" description="Helical" evidence="7">
    <location>
        <begin position="60"/>
        <end position="84"/>
    </location>
</feature>
<dbReference type="PROSITE" id="PS50928">
    <property type="entry name" value="ABC_TM1"/>
    <property type="match status" value="1"/>
</dbReference>
<keyword evidence="5 7" id="KW-1133">Transmembrane helix</keyword>
<comment type="caution">
    <text evidence="9">The sequence shown here is derived from an EMBL/GenBank/DDBJ whole genome shotgun (WGS) entry which is preliminary data.</text>
</comment>
<feature type="transmembrane region" description="Helical" evidence="7">
    <location>
        <begin position="129"/>
        <end position="148"/>
    </location>
</feature>
<feature type="transmembrane region" description="Helical" evidence="7">
    <location>
        <begin position="233"/>
        <end position="251"/>
    </location>
</feature>
<evidence type="ECO:0000313" key="10">
    <source>
        <dbReference type="Proteomes" id="UP001464923"/>
    </source>
</evidence>
<name>A0ABV1K0X1_9PSEU</name>
<organism evidence="9 10">
    <name type="scientific">Pseudonocardia tropica</name>
    <dbReference type="NCBI Taxonomy" id="681289"/>
    <lineage>
        <taxon>Bacteria</taxon>
        <taxon>Bacillati</taxon>
        <taxon>Actinomycetota</taxon>
        <taxon>Actinomycetes</taxon>
        <taxon>Pseudonocardiales</taxon>
        <taxon>Pseudonocardiaceae</taxon>
        <taxon>Pseudonocardia</taxon>
    </lineage>
</organism>
<dbReference type="Pfam" id="PF00528">
    <property type="entry name" value="BPD_transp_1"/>
    <property type="match status" value="1"/>
</dbReference>
<dbReference type="Gene3D" id="1.10.3720.10">
    <property type="entry name" value="MetI-like"/>
    <property type="match status" value="1"/>
</dbReference>
<keyword evidence="2 7" id="KW-0813">Transport</keyword>
<feature type="transmembrane region" description="Helical" evidence="7">
    <location>
        <begin position="184"/>
        <end position="202"/>
    </location>
</feature>
<dbReference type="SUPFAM" id="SSF161098">
    <property type="entry name" value="MetI-like"/>
    <property type="match status" value="1"/>
</dbReference>
<evidence type="ECO:0000313" key="9">
    <source>
        <dbReference type="EMBL" id="MEQ3541871.1"/>
    </source>
</evidence>
<protein>
    <submittedName>
        <fullName evidence="9">Carbohydrate ABC transporter permease</fullName>
    </submittedName>
</protein>
<keyword evidence="10" id="KW-1185">Reference proteome</keyword>
<reference evidence="9 10" key="1">
    <citation type="submission" date="2024-03" db="EMBL/GenBank/DDBJ databases">
        <title>Draft genome sequence of Pseudonocardia tropica JCM 19149.</title>
        <authorList>
            <person name="Butdee W."/>
            <person name="Duangmal K."/>
        </authorList>
    </citation>
    <scope>NUCLEOTIDE SEQUENCE [LARGE SCALE GENOMIC DNA]</scope>
    <source>
        <strain evidence="9 10">JCM 19149</strain>
    </source>
</reference>